<comment type="subcellular location">
    <subcellularLocation>
        <location evidence="1 12">Cell membrane</location>
        <topology evidence="1 12">Multi-pass membrane protein</topology>
    </subcellularLocation>
</comment>
<keyword evidence="10 12" id="KW-0482">Metalloprotease</keyword>
<gene>
    <name evidence="12" type="primary">htpX</name>
    <name evidence="15" type="ORF">JP75_16890</name>
</gene>
<feature type="transmembrane region" description="Helical" evidence="12">
    <location>
        <begin position="176"/>
        <end position="197"/>
    </location>
</feature>
<dbReference type="NCBIfam" id="NF002826">
    <property type="entry name" value="PRK03001.1"/>
    <property type="match status" value="1"/>
</dbReference>
<evidence type="ECO:0000256" key="2">
    <source>
        <dbReference type="ARBA" id="ARBA00009779"/>
    </source>
</evidence>
<dbReference type="EMBL" id="JQGC01000015">
    <property type="protein sequence ID" value="KFL30252.1"/>
    <property type="molecule type" value="Genomic_DNA"/>
</dbReference>
<dbReference type="RefSeq" id="WP_035084968.1">
    <property type="nucleotide sequence ID" value="NZ_JQGC01000015.1"/>
</dbReference>
<evidence type="ECO:0000256" key="9">
    <source>
        <dbReference type="ARBA" id="ARBA00022989"/>
    </source>
</evidence>
<comment type="cofactor">
    <cofactor evidence="12">
        <name>Zn(2+)</name>
        <dbReference type="ChEBI" id="CHEBI:29105"/>
    </cofactor>
    <text evidence="12">Binds 1 zinc ion per subunit.</text>
</comment>
<dbReference type="GO" id="GO:0008270">
    <property type="term" value="F:zinc ion binding"/>
    <property type="evidence" value="ECO:0007669"/>
    <property type="project" value="UniProtKB-UniRule"/>
</dbReference>
<evidence type="ECO:0000256" key="12">
    <source>
        <dbReference type="HAMAP-Rule" id="MF_00188"/>
    </source>
</evidence>
<reference evidence="15 16" key="1">
    <citation type="submission" date="2014-08" db="EMBL/GenBank/DDBJ databases">
        <authorList>
            <person name="Hassan Y.I."/>
            <person name="Lepp D."/>
            <person name="Zhou T."/>
        </authorList>
    </citation>
    <scope>NUCLEOTIDE SEQUENCE [LARGE SCALE GENOMIC DNA]</scope>
    <source>
        <strain evidence="15 16">IFO13584</strain>
    </source>
</reference>
<keyword evidence="3 12" id="KW-1003">Cell membrane</keyword>
<keyword evidence="8 12" id="KW-0862">Zinc</keyword>
<name>A0A087M049_9HYPH</name>
<dbReference type="OrthoDB" id="15218at2"/>
<dbReference type="Pfam" id="PF01435">
    <property type="entry name" value="Peptidase_M48"/>
    <property type="match status" value="1"/>
</dbReference>
<dbReference type="AlphaFoldDB" id="A0A087M049"/>
<sequence length="327" mass="34632">MFNAFRTFVLIAAMTALFMVVGYFIGGTGGMMIALLFAAGTNLFAYWNSDKLVLRMQNAVPVAQSQAPELYDMVETLSRRAGIPTPAVYVIQSDQPNAFATGRDPNNAAVAVSTGLLRQLDTREVAGVVAHELAHIRSRDTLTMTITATLAGAVSALAQFGLFFGGGNNRDNPLGGIGALLMVFLAPVAAMMVQMAVSRTREYEADKDGAEISGDPLALASALNKIAVLAGRQVNVAAERNPAMAHMYIINPLSGARMDNLFSTHPDTGNRIAALQRLAGEMRVDDKGRRPAPRPQPASSGRDTGGGWRVPSAGRGEDDSGVRGPWG</sequence>
<keyword evidence="9 12" id="KW-1133">Transmembrane helix</keyword>
<evidence type="ECO:0000256" key="10">
    <source>
        <dbReference type="ARBA" id="ARBA00023049"/>
    </source>
</evidence>
<dbReference type="GO" id="GO:0004222">
    <property type="term" value="F:metalloendopeptidase activity"/>
    <property type="evidence" value="ECO:0007669"/>
    <property type="project" value="UniProtKB-UniRule"/>
</dbReference>
<keyword evidence="7 12" id="KW-0378">Hydrolase</keyword>
<evidence type="ECO:0000256" key="13">
    <source>
        <dbReference type="SAM" id="MobiDB-lite"/>
    </source>
</evidence>
<evidence type="ECO:0000256" key="6">
    <source>
        <dbReference type="ARBA" id="ARBA00022723"/>
    </source>
</evidence>
<keyword evidence="4 12" id="KW-0645">Protease</keyword>
<feature type="binding site" evidence="12">
    <location>
        <position position="202"/>
    </location>
    <ligand>
        <name>Zn(2+)</name>
        <dbReference type="ChEBI" id="CHEBI:29105"/>
        <note>catalytic</note>
    </ligand>
</feature>
<evidence type="ECO:0000259" key="14">
    <source>
        <dbReference type="Pfam" id="PF01435"/>
    </source>
</evidence>
<dbReference type="InterPro" id="IPR022919">
    <property type="entry name" value="Pept_M48_protease_HtpX"/>
</dbReference>
<dbReference type="Gene3D" id="3.30.2010.10">
    <property type="entry name" value="Metalloproteases ('zincins'), catalytic domain"/>
    <property type="match status" value="1"/>
</dbReference>
<dbReference type="STRING" id="46914.JP75_16890"/>
<dbReference type="NCBIfam" id="NF002363">
    <property type="entry name" value="PRK01345.1"/>
    <property type="match status" value="1"/>
</dbReference>
<evidence type="ECO:0000256" key="11">
    <source>
        <dbReference type="ARBA" id="ARBA00023136"/>
    </source>
</evidence>
<keyword evidence="16" id="KW-1185">Reference proteome</keyword>
<evidence type="ECO:0000313" key="15">
    <source>
        <dbReference type="EMBL" id="KFL30252.1"/>
    </source>
</evidence>
<dbReference type="HAMAP" id="MF_00188">
    <property type="entry name" value="Pept_M48_protease_HtpX"/>
    <property type="match status" value="1"/>
</dbReference>
<comment type="similarity">
    <text evidence="2 12">Belongs to the peptidase M48B family.</text>
</comment>
<accession>A0A087M049</accession>
<evidence type="ECO:0000256" key="7">
    <source>
        <dbReference type="ARBA" id="ARBA00022801"/>
    </source>
</evidence>
<evidence type="ECO:0000256" key="1">
    <source>
        <dbReference type="ARBA" id="ARBA00004651"/>
    </source>
</evidence>
<dbReference type="InterPro" id="IPR050083">
    <property type="entry name" value="HtpX_protease"/>
</dbReference>
<evidence type="ECO:0000256" key="3">
    <source>
        <dbReference type="ARBA" id="ARBA00022475"/>
    </source>
</evidence>
<keyword evidence="5 12" id="KW-0812">Transmembrane</keyword>
<proteinExistence type="inferred from homology"/>
<dbReference type="GO" id="GO:0005886">
    <property type="term" value="C:plasma membrane"/>
    <property type="evidence" value="ECO:0007669"/>
    <property type="project" value="UniProtKB-SubCell"/>
</dbReference>
<feature type="binding site" evidence="12">
    <location>
        <position position="135"/>
    </location>
    <ligand>
        <name>Zn(2+)</name>
        <dbReference type="ChEBI" id="CHEBI:29105"/>
        <note>catalytic</note>
    </ligand>
</feature>
<feature type="domain" description="Peptidase M48" evidence="14">
    <location>
        <begin position="65"/>
        <end position="278"/>
    </location>
</feature>
<feature type="region of interest" description="Disordered" evidence="13">
    <location>
        <begin position="281"/>
        <end position="327"/>
    </location>
</feature>
<dbReference type="InterPro" id="IPR001915">
    <property type="entry name" value="Peptidase_M48"/>
</dbReference>
<dbReference type="EC" id="3.4.24.-" evidence="12"/>
<comment type="caution">
    <text evidence="15">The sequence shown here is derived from an EMBL/GenBank/DDBJ whole genome shotgun (WGS) entry which is preliminary data.</text>
</comment>
<feature type="transmembrane region" description="Helical" evidence="12">
    <location>
        <begin position="31"/>
        <end position="47"/>
    </location>
</feature>
<evidence type="ECO:0000256" key="4">
    <source>
        <dbReference type="ARBA" id="ARBA00022670"/>
    </source>
</evidence>
<feature type="binding site" evidence="12">
    <location>
        <position position="131"/>
    </location>
    <ligand>
        <name>Zn(2+)</name>
        <dbReference type="ChEBI" id="CHEBI:29105"/>
        <note>catalytic</note>
    </ligand>
</feature>
<dbReference type="PANTHER" id="PTHR43221:SF1">
    <property type="entry name" value="PROTEASE HTPX"/>
    <property type="match status" value="1"/>
</dbReference>
<dbReference type="PANTHER" id="PTHR43221">
    <property type="entry name" value="PROTEASE HTPX"/>
    <property type="match status" value="1"/>
</dbReference>
<evidence type="ECO:0000313" key="16">
    <source>
        <dbReference type="Proteomes" id="UP000028981"/>
    </source>
</evidence>
<dbReference type="Proteomes" id="UP000028981">
    <property type="component" value="Unassembled WGS sequence"/>
</dbReference>
<evidence type="ECO:0000256" key="5">
    <source>
        <dbReference type="ARBA" id="ARBA00022692"/>
    </source>
</evidence>
<keyword evidence="6 12" id="KW-0479">Metal-binding</keyword>
<dbReference type="CDD" id="cd07336">
    <property type="entry name" value="M48B_HtpX_like"/>
    <property type="match status" value="1"/>
</dbReference>
<keyword evidence="11 12" id="KW-0472">Membrane</keyword>
<evidence type="ECO:0000256" key="8">
    <source>
        <dbReference type="ARBA" id="ARBA00022833"/>
    </source>
</evidence>
<feature type="transmembrane region" description="Helical" evidence="12">
    <location>
        <begin position="142"/>
        <end position="164"/>
    </location>
</feature>
<feature type="transmembrane region" description="Helical" evidence="12">
    <location>
        <begin position="7"/>
        <end position="25"/>
    </location>
</feature>
<dbReference type="GO" id="GO:0006508">
    <property type="term" value="P:proteolysis"/>
    <property type="evidence" value="ECO:0007669"/>
    <property type="project" value="UniProtKB-KW"/>
</dbReference>
<protein>
    <recommendedName>
        <fullName evidence="12">Protease HtpX homolog</fullName>
        <ecNumber evidence="12">3.4.24.-</ecNumber>
    </recommendedName>
</protein>
<organism evidence="15 16">
    <name type="scientific">Devosia riboflavina</name>
    <dbReference type="NCBI Taxonomy" id="46914"/>
    <lineage>
        <taxon>Bacteria</taxon>
        <taxon>Pseudomonadati</taxon>
        <taxon>Pseudomonadota</taxon>
        <taxon>Alphaproteobacteria</taxon>
        <taxon>Hyphomicrobiales</taxon>
        <taxon>Devosiaceae</taxon>
        <taxon>Devosia</taxon>
    </lineage>
</organism>
<feature type="active site" evidence="12">
    <location>
        <position position="132"/>
    </location>
</feature>